<dbReference type="PRINTS" id="PR00463">
    <property type="entry name" value="EP450I"/>
</dbReference>
<evidence type="ECO:0000256" key="2">
    <source>
        <dbReference type="ARBA" id="ARBA00010617"/>
    </source>
</evidence>
<keyword evidence="6 8" id="KW-0408">Iron</keyword>
<dbReference type="PANTHER" id="PTHR24305:SF232">
    <property type="entry name" value="P450, PUTATIVE (EUROFUNG)-RELATED"/>
    <property type="match status" value="1"/>
</dbReference>
<accession>A0AAI9X3M5</accession>
<evidence type="ECO:0000256" key="1">
    <source>
        <dbReference type="ARBA" id="ARBA00001971"/>
    </source>
</evidence>
<sequence>MRGIDKNDRFGGHHACTTIILHPPTWATFLHLDLLTYADTSLCRSTGTLVNFYGYTLPPGEARAGSYKSGILPFSPHFPRISPNRRTIPVEFAMAIISEALISVWSHLPAILVTLALFHVTRNYFKPGVTSIPGPLLAKLTNFWRFIDVANGRAEVTLYNLHQKHGDYVRLGPNVVSVRNLDALKTIYGINKGYQKTNFYSVQQQLAKGRPTPTLFTTTDEVFHAAIKRPISSAYSMSTLTEFEPFVDKTIHTLFGKLDEVVADAKVCDIAAWLQYYAFDVIGELTFSKPLGFLEKGNDVDGIIVALEHMLDYSGKIGQMPWLDYLFIKNPLKSLFGGGSTGAVARFARARLDERLNQKITSPVANKQKDFLDRFLEARNEHPNIVNDNQVFSYTISNMNAGSDTTAISLRAILYYTLKNPRASTKLQQELTIALEENRISLPVSWKQSQEQLPYLDAVIKEALRLHPAVGLMLERVVPAEGLQLPDGGPFLPAGTIVGANPWIVHRSHIFGEDVESFVPERWLKMDTESETSFQDRKQKMMRATFTFGAGPRTCIGKNISLLEIYKLIPSLFLRYKIEFNDPSAEWEIVNAWFVRQKNMDVRLAHNSEAIARS</sequence>
<name>A0AAI9X3M5_PENTH</name>
<dbReference type="Proteomes" id="UP001227192">
    <property type="component" value="Unassembled WGS sequence"/>
</dbReference>
<dbReference type="FunFam" id="1.10.630.10:FF:000050">
    <property type="entry name" value="Cytochrome P450 monooxygenase"/>
    <property type="match status" value="1"/>
</dbReference>
<reference evidence="10" key="2">
    <citation type="journal article" date="2016" name="Fungal Biol.">
        <title>Ochratoxin A production by Penicillium thymicola.</title>
        <authorList>
            <person name="Nguyen H.D.T."/>
            <person name="McMullin D.R."/>
            <person name="Ponomareva E."/>
            <person name="Riley R."/>
            <person name="Pomraning K.R."/>
            <person name="Baker S.E."/>
            <person name="Seifert K.A."/>
        </authorList>
    </citation>
    <scope>NUCLEOTIDE SEQUENCE</scope>
    <source>
        <strain evidence="10">DAOM 180753</strain>
    </source>
</reference>
<evidence type="ECO:0008006" key="12">
    <source>
        <dbReference type="Google" id="ProtNLM"/>
    </source>
</evidence>
<keyword evidence="11" id="KW-1185">Reference proteome</keyword>
<evidence type="ECO:0000256" key="6">
    <source>
        <dbReference type="ARBA" id="ARBA00023004"/>
    </source>
</evidence>
<dbReference type="PRINTS" id="PR00385">
    <property type="entry name" value="P450"/>
</dbReference>
<evidence type="ECO:0000256" key="3">
    <source>
        <dbReference type="ARBA" id="ARBA00022617"/>
    </source>
</evidence>
<comment type="caution">
    <text evidence="10">The sequence shown here is derived from an EMBL/GenBank/DDBJ whole genome shotgun (WGS) entry which is preliminary data.</text>
</comment>
<dbReference type="GO" id="GO:0043386">
    <property type="term" value="P:mycotoxin biosynthetic process"/>
    <property type="evidence" value="ECO:0007669"/>
    <property type="project" value="UniProtKB-ARBA"/>
</dbReference>
<protein>
    <recommendedName>
        <fullName evidence="12">Cytochrome P450</fullName>
    </recommendedName>
</protein>
<dbReference type="InterPro" id="IPR050121">
    <property type="entry name" value="Cytochrome_P450_monoxygenase"/>
</dbReference>
<keyword evidence="3 8" id="KW-0349">Heme</keyword>
<dbReference type="EMBL" id="LACB01000526">
    <property type="protein sequence ID" value="KAJ9482670.1"/>
    <property type="molecule type" value="Genomic_DNA"/>
</dbReference>
<dbReference type="Pfam" id="PF00067">
    <property type="entry name" value="p450"/>
    <property type="match status" value="1"/>
</dbReference>
<dbReference type="CDD" id="cd11060">
    <property type="entry name" value="CYP57A1-like"/>
    <property type="match status" value="1"/>
</dbReference>
<evidence type="ECO:0000256" key="8">
    <source>
        <dbReference type="PIRSR" id="PIRSR602401-1"/>
    </source>
</evidence>
<reference evidence="10" key="1">
    <citation type="submission" date="2015-06" db="EMBL/GenBank/DDBJ databases">
        <authorList>
            <person name="Nguyen H."/>
        </authorList>
    </citation>
    <scope>NUCLEOTIDE SEQUENCE</scope>
    <source>
        <strain evidence="10">DAOM 180753</strain>
    </source>
</reference>
<dbReference type="Gene3D" id="1.10.630.10">
    <property type="entry name" value="Cytochrome P450"/>
    <property type="match status" value="1"/>
</dbReference>
<evidence type="ECO:0000256" key="7">
    <source>
        <dbReference type="ARBA" id="ARBA00023033"/>
    </source>
</evidence>
<dbReference type="InterPro" id="IPR002401">
    <property type="entry name" value="Cyt_P450_E_grp-I"/>
</dbReference>
<keyword evidence="7 9" id="KW-0503">Monooxygenase</keyword>
<keyword evidence="5 9" id="KW-0560">Oxidoreductase</keyword>
<dbReference type="SUPFAM" id="SSF48264">
    <property type="entry name" value="Cytochrome P450"/>
    <property type="match status" value="1"/>
</dbReference>
<dbReference type="PANTHER" id="PTHR24305">
    <property type="entry name" value="CYTOCHROME P450"/>
    <property type="match status" value="1"/>
</dbReference>
<dbReference type="InterPro" id="IPR036396">
    <property type="entry name" value="Cyt_P450_sf"/>
</dbReference>
<organism evidence="10 11">
    <name type="scientific">Penicillium thymicola</name>
    <dbReference type="NCBI Taxonomy" id="293382"/>
    <lineage>
        <taxon>Eukaryota</taxon>
        <taxon>Fungi</taxon>
        <taxon>Dikarya</taxon>
        <taxon>Ascomycota</taxon>
        <taxon>Pezizomycotina</taxon>
        <taxon>Eurotiomycetes</taxon>
        <taxon>Eurotiomycetidae</taxon>
        <taxon>Eurotiales</taxon>
        <taxon>Aspergillaceae</taxon>
        <taxon>Penicillium</taxon>
    </lineage>
</organism>
<dbReference type="PROSITE" id="PS00086">
    <property type="entry name" value="CYTOCHROME_P450"/>
    <property type="match status" value="1"/>
</dbReference>
<comment type="similarity">
    <text evidence="2 9">Belongs to the cytochrome P450 family.</text>
</comment>
<dbReference type="GO" id="GO:0020037">
    <property type="term" value="F:heme binding"/>
    <property type="evidence" value="ECO:0007669"/>
    <property type="project" value="InterPro"/>
</dbReference>
<evidence type="ECO:0000256" key="4">
    <source>
        <dbReference type="ARBA" id="ARBA00022723"/>
    </source>
</evidence>
<evidence type="ECO:0000256" key="5">
    <source>
        <dbReference type="ARBA" id="ARBA00023002"/>
    </source>
</evidence>
<dbReference type="InterPro" id="IPR001128">
    <property type="entry name" value="Cyt_P450"/>
</dbReference>
<dbReference type="GO" id="GO:0004497">
    <property type="term" value="F:monooxygenase activity"/>
    <property type="evidence" value="ECO:0007669"/>
    <property type="project" value="UniProtKB-KW"/>
</dbReference>
<comment type="cofactor">
    <cofactor evidence="1 8">
        <name>heme</name>
        <dbReference type="ChEBI" id="CHEBI:30413"/>
    </cofactor>
</comment>
<evidence type="ECO:0000313" key="10">
    <source>
        <dbReference type="EMBL" id="KAJ9482670.1"/>
    </source>
</evidence>
<dbReference type="AlphaFoldDB" id="A0AAI9X3M5"/>
<evidence type="ECO:0000256" key="9">
    <source>
        <dbReference type="RuleBase" id="RU000461"/>
    </source>
</evidence>
<dbReference type="InterPro" id="IPR017972">
    <property type="entry name" value="Cyt_P450_CS"/>
</dbReference>
<keyword evidence="4 8" id="KW-0479">Metal-binding</keyword>
<dbReference type="GO" id="GO:0016705">
    <property type="term" value="F:oxidoreductase activity, acting on paired donors, with incorporation or reduction of molecular oxygen"/>
    <property type="evidence" value="ECO:0007669"/>
    <property type="project" value="InterPro"/>
</dbReference>
<evidence type="ECO:0000313" key="11">
    <source>
        <dbReference type="Proteomes" id="UP001227192"/>
    </source>
</evidence>
<feature type="binding site" description="axial binding residue" evidence="8">
    <location>
        <position position="555"/>
    </location>
    <ligand>
        <name>heme</name>
        <dbReference type="ChEBI" id="CHEBI:30413"/>
    </ligand>
    <ligandPart>
        <name>Fe</name>
        <dbReference type="ChEBI" id="CHEBI:18248"/>
    </ligandPart>
</feature>
<dbReference type="GO" id="GO:0005506">
    <property type="term" value="F:iron ion binding"/>
    <property type="evidence" value="ECO:0007669"/>
    <property type="project" value="InterPro"/>
</dbReference>
<gene>
    <name evidence="10" type="ORF">VN97_g10753</name>
</gene>
<proteinExistence type="inferred from homology"/>